<comment type="caution">
    <text evidence="2">The sequence shown here is derived from an EMBL/GenBank/DDBJ whole genome shotgun (WGS) entry which is preliminary data.</text>
</comment>
<evidence type="ECO:0000313" key="2">
    <source>
        <dbReference type="EMBL" id="KAK8400796.1"/>
    </source>
</evidence>
<sequence length="88" mass="10313">MMKTYKLTVWEKNGAIKTGTRQQQESDKSIELAPRQQHYRHHHHRQDISILRQRPIVIFAAKVEHEVPLGGRGRPAAHHPRCRRRHGG</sequence>
<evidence type="ECO:0000313" key="3">
    <source>
        <dbReference type="Proteomes" id="UP001487740"/>
    </source>
</evidence>
<protein>
    <submittedName>
        <fullName evidence="2">Uncharacterized protein</fullName>
    </submittedName>
</protein>
<reference evidence="2 3" key="1">
    <citation type="submission" date="2023-03" db="EMBL/GenBank/DDBJ databases">
        <title>High-quality genome of Scylla paramamosain provides insights in environmental adaptation.</title>
        <authorList>
            <person name="Zhang L."/>
        </authorList>
    </citation>
    <scope>NUCLEOTIDE SEQUENCE [LARGE SCALE GENOMIC DNA]</scope>
    <source>
        <strain evidence="2">LZ_2023a</strain>
        <tissue evidence="2">Muscle</tissue>
    </source>
</reference>
<accession>A0AAW0UMR9</accession>
<keyword evidence="3" id="KW-1185">Reference proteome</keyword>
<organism evidence="2 3">
    <name type="scientific">Scylla paramamosain</name>
    <name type="common">Mud crab</name>
    <dbReference type="NCBI Taxonomy" id="85552"/>
    <lineage>
        <taxon>Eukaryota</taxon>
        <taxon>Metazoa</taxon>
        <taxon>Ecdysozoa</taxon>
        <taxon>Arthropoda</taxon>
        <taxon>Crustacea</taxon>
        <taxon>Multicrustacea</taxon>
        <taxon>Malacostraca</taxon>
        <taxon>Eumalacostraca</taxon>
        <taxon>Eucarida</taxon>
        <taxon>Decapoda</taxon>
        <taxon>Pleocyemata</taxon>
        <taxon>Brachyura</taxon>
        <taxon>Eubrachyura</taxon>
        <taxon>Portunoidea</taxon>
        <taxon>Portunidae</taxon>
        <taxon>Portuninae</taxon>
        <taxon>Scylla</taxon>
    </lineage>
</organism>
<feature type="compositionally biased region" description="Basic residues" evidence="1">
    <location>
        <begin position="75"/>
        <end position="88"/>
    </location>
</feature>
<dbReference type="EMBL" id="JARAKH010000009">
    <property type="protein sequence ID" value="KAK8400796.1"/>
    <property type="molecule type" value="Genomic_DNA"/>
</dbReference>
<evidence type="ECO:0000256" key="1">
    <source>
        <dbReference type="SAM" id="MobiDB-lite"/>
    </source>
</evidence>
<name>A0AAW0UMR9_SCYPA</name>
<feature type="region of interest" description="Disordered" evidence="1">
    <location>
        <begin position="69"/>
        <end position="88"/>
    </location>
</feature>
<dbReference type="Proteomes" id="UP001487740">
    <property type="component" value="Unassembled WGS sequence"/>
</dbReference>
<proteinExistence type="predicted"/>
<gene>
    <name evidence="2" type="ORF">O3P69_002529</name>
</gene>
<dbReference type="AlphaFoldDB" id="A0AAW0UMR9"/>